<sequence>MKYILLDADNINIELFVKDVFPKIQYQFGKETYHINIYCQTNIIFKHLSSFDISVNLKCTKYKNKNSTDAHILFECGRLVNDDNMIIIVSDDKIFSEITNDRNIFQIGVCDFNKKMKLNKINLLSLIERLYKDSNYSLSYDIFLDDLVKYFKNVGISDIENLINSGVPELGISKTNVIYKRIHK</sequence>
<evidence type="ECO:0008006" key="2">
    <source>
        <dbReference type="Google" id="ProtNLM"/>
    </source>
</evidence>
<protein>
    <recommendedName>
        <fullName evidence="2">PIN-like domain-containing protein</fullName>
    </recommendedName>
</protein>
<evidence type="ECO:0000313" key="1">
    <source>
        <dbReference type="EMBL" id="QHT89279.1"/>
    </source>
</evidence>
<accession>A0A6C0I941</accession>
<reference evidence="1" key="1">
    <citation type="journal article" date="2020" name="Nature">
        <title>Giant virus diversity and host interactions through global metagenomics.</title>
        <authorList>
            <person name="Schulz F."/>
            <person name="Roux S."/>
            <person name="Paez-Espino D."/>
            <person name="Jungbluth S."/>
            <person name="Walsh D.A."/>
            <person name="Denef V.J."/>
            <person name="McMahon K.D."/>
            <person name="Konstantinidis K.T."/>
            <person name="Eloe-Fadrosh E.A."/>
            <person name="Kyrpides N.C."/>
            <person name="Woyke T."/>
        </authorList>
    </citation>
    <scope>NUCLEOTIDE SEQUENCE</scope>
    <source>
        <strain evidence="1">GVMAG-M-3300023184-53</strain>
    </source>
</reference>
<dbReference type="AlphaFoldDB" id="A0A6C0I941"/>
<name>A0A6C0I941_9ZZZZ</name>
<organism evidence="1">
    <name type="scientific">viral metagenome</name>
    <dbReference type="NCBI Taxonomy" id="1070528"/>
    <lineage>
        <taxon>unclassified sequences</taxon>
        <taxon>metagenomes</taxon>
        <taxon>organismal metagenomes</taxon>
    </lineage>
</organism>
<proteinExistence type="predicted"/>
<dbReference type="EMBL" id="MN740138">
    <property type="protein sequence ID" value="QHT89279.1"/>
    <property type="molecule type" value="Genomic_DNA"/>
</dbReference>